<feature type="transmembrane region" description="Helical" evidence="4">
    <location>
        <begin position="135"/>
        <end position="158"/>
    </location>
</feature>
<keyword evidence="3" id="KW-0408">Iron</keyword>
<evidence type="ECO:0000256" key="3">
    <source>
        <dbReference type="ARBA" id="ARBA00023004"/>
    </source>
</evidence>
<keyword evidence="4" id="KW-0812">Transmembrane</keyword>
<feature type="transmembrane region" description="Helical" evidence="4">
    <location>
        <begin position="230"/>
        <end position="249"/>
    </location>
</feature>
<keyword evidence="6" id="KW-1185">Reference proteome</keyword>
<keyword evidence="2" id="KW-0560">Oxidoreductase</keyword>
<dbReference type="PATRIC" id="fig|29540.5.peg.1615"/>
<proteinExistence type="predicted"/>
<feature type="transmembrane region" description="Helical" evidence="4">
    <location>
        <begin position="201"/>
        <end position="218"/>
    </location>
</feature>
<evidence type="ECO:0000256" key="4">
    <source>
        <dbReference type="SAM" id="Phobius"/>
    </source>
</evidence>
<feature type="transmembrane region" description="Helical" evidence="4">
    <location>
        <begin position="261"/>
        <end position="279"/>
    </location>
</feature>
<gene>
    <name evidence="5" type="ORF">C481_07931</name>
</gene>
<dbReference type="InterPro" id="IPR050450">
    <property type="entry name" value="COX15/CtaA_HemeA_synthase"/>
</dbReference>
<evidence type="ECO:0000313" key="5">
    <source>
        <dbReference type="EMBL" id="ELZ02580.1"/>
    </source>
</evidence>
<organism evidence="5 6">
    <name type="scientific">Natrialba asiatica (strain ATCC 700177 / DSM 12278 / JCM 9576 / FERM P-10747 / NBRC 102637 / 172P1)</name>
    <dbReference type="NCBI Taxonomy" id="29540"/>
    <lineage>
        <taxon>Archaea</taxon>
        <taxon>Methanobacteriati</taxon>
        <taxon>Methanobacteriota</taxon>
        <taxon>Stenosarchaea group</taxon>
        <taxon>Halobacteria</taxon>
        <taxon>Halobacteriales</taxon>
        <taxon>Natrialbaceae</taxon>
        <taxon>Natrialba</taxon>
    </lineage>
</organism>
<dbReference type="PANTHER" id="PTHR35457">
    <property type="entry name" value="HEME A SYNTHASE"/>
    <property type="match status" value="1"/>
</dbReference>
<evidence type="ECO:0000256" key="2">
    <source>
        <dbReference type="ARBA" id="ARBA00023002"/>
    </source>
</evidence>
<feature type="transmembrane region" description="Helical" evidence="4">
    <location>
        <begin position="76"/>
        <end position="94"/>
    </location>
</feature>
<keyword evidence="4" id="KW-0472">Membrane</keyword>
<feature type="transmembrane region" description="Helical" evidence="4">
    <location>
        <begin position="21"/>
        <end position="42"/>
    </location>
</feature>
<evidence type="ECO:0000313" key="6">
    <source>
        <dbReference type="Proteomes" id="UP000011554"/>
    </source>
</evidence>
<keyword evidence="1" id="KW-0479">Metal-binding</keyword>
<dbReference type="EMBL" id="AOIO01000021">
    <property type="protein sequence ID" value="ELZ02580.1"/>
    <property type="molecule type" value="Genomic_DNA"/>
</dbReference>
<dbReference type="OrthoDB" id="336837at2157"/>
<dbReference type="PANTHER" id="PTHR35457:SF1">
    <property type="entry name" value="HEME A SYNTHASE"/>
    <property type="match status" value="1"/>
</dbReference>
<feature type="transmembrane region" description="Helical" evidence="4">
    <location>
        <begin position="170"/>
        <end position="189"/>
    </location>
</feature>
<name>M0AVL5_NATA1</name>
<dbReference type="eggNOG" id="arCOG03103">
    <property type="taxonomic scope" value="Archaea"/>
</dbReference>
<comment type="caution">
    <text evidence="5">The sequence shown here is derived from an EMBL/GenBank/DDBJ whole genome shotgun (WGS) entry which is preliminary data.</text>
</comment>
<accession>M0AVL5</accession>
<dbReference type="RefSeq" id="WP_006108613.1">
    <property type="nucleotide sequence ID" value="NZ_AOIO01000021.1"/>
</dbReference>
<dbReference type="STRING" id="29540.C481_07931"/>
<dbReference type="GO" id="GO:0016491">
    <property type="term" value="F:oxidoreductase activity"/>
    <property type="evidence" value="ECO:0007669"/>
    <property type="project" value="UniProtKB-KW"/>
</dbReference>
<reference evidence="5 6" key="1">
    <citation type="journal article" date="2014" name="PLoS Genet.">
        <title>Phylogenetically driven sequencing of extremely halophilic archaea reveals strategies for static and dynamic osmo-response.</title>
        <authorList>
            <person name="Becker E.A."/>
            <person name="Seitzer P.M."/>
            <person name="Tritt A."/>
            <person name="Larsen D."/>
            <person name="Krusor M."/>
            <person name="Yao A.I."/>
            <person name="Wu D."/>
            <person name="Madern D."/>
            <person name="Eisen J.A."/>
            <person name="Darling A.E."/>
            <person name="Facciotti M.T."/>
        </authorList>
    </citation>
    <scope>NUCLEOTIDE SEQUENCE [LARGE SCALE GENOMIC DNA]</scope>
    <source>
        <strain evidence="5 6">DSM 12278</strain>
    </source>
</reference>
<dbReference type="GO" id="GO:0046872">
    <property type="term" value="F:metal ion binding"/>
    <property type="evidence" value="ECO:0007669"/>
    <property type="project" value="UniProtKB-KW"/>
</dbReference>
<keyword evidence="4" id="KW-1133">Transmembrane helix</keyword>
<evidence type="ECO:0000256" key="1">
    <source>
        <dbReference type="ARBA" id="ARBA00022723"/>
    </source>
</evidence>
<sequence>MSSDSQTSDVRPRSLIARFGFRHLLAATLALVAGTILLGIAAKATGSGLACQQNWPQCDAGPYNLLPANLPSFYEWFHRFVAMFAGFAIIGSAISAWRSPTVDRRVAALVVLGMVLTPVQVYLGRATVTQYTMDILSLHFWTAILIFTMFVVATTLVWKKSLSTTHVRGALGIGLLALPAHVALSPTDLGVVTEYTPTMQLLQYGVTLTLIAASIVATMTGRWRYEDRTLVGLLTGTTVLALAVAYLGRRTVMTYSTVLDQLYVVLAAALALAFAAGIYRSRQ</sequence>
<protein>
    <submittedName>
        <fullName evidence="5">Cytochrome oxidase assembly</fullName>
    </submittedName>
</protein>
<dbReference type="Proteomes" id="UP000011554">
    <property type="component" value="Unassembled WGS sequence"/>
</dbReference>
<feature type="transmembrane region" description="Helical" evidence="4">
    <location>
        <begin position="106"/>
        <end position="123"/>
    </location>
</feature>
<dbReference type="AlphaFoldDB" id="M0AVL5"/>